<dbReference type="InterPro" id="IPR004193">
    <property type="entry name" value="Glyco_hydro_13_N"/>
</dbReference>
<evidence type="ECO:0000313" key="6">
    <source>
        <dbReference type="Proteomes" id="UP000254640"/>
    </source>
</evidence>
<accession>A0A379A9Y4</accession>
<evidence type="ECO:0000256" key="3">
    <source>
        <dbReference type="SAM" id="MobiDB-lite"/>
    </source>
</evidence>
<feature type="domain" description="Glycoside hydrolase family 13 N-terminal" evidence="4">
    <location>
        <begin position="10"/>
        <end position="96"/>
    </location>
</feature>
<evidence type="ECO:0000256" key="2">
    <source>
        <dbReference type="ARBA" id="ARBA00023295"/>
    </source>
</evidence>
<dbReference type="InterPro" id="IPR014756">
    <property type="entry name" value="Ig_E-set"/>
</dbReference>
<dbReference type="EC" id="3.2.1.-" evidence="5"/>
<dbReference type="CDD" id="cd02856">
    <property type="entry name" value="E_set_GDE_Isoamylase_N"/>
    <property type="match status" value="1"/>
</dbReference>
<evidence type="ECO:0000256" key="1">
    <source>
        <dbReference type="ARBA" id="ARBA00008061"/>
    </source>
</evidence>
<organism evidence="5 6">
    <name type="scientific">Enterobacter agglomerans</name>
    <name type="common">Erwinia herbicola</name>
    <name type="synonym">Pantoea agglomerans</name>
    <dbReference type="NCBI Taxonomy" id="549"/>
    <lineage>
        <taxon>Bacteria</taxon>
        <taxon>Pseudomonadati</taxon>
        <taxon>Pseudomonadota</taxon>
        <taxon>Gammaproteobacteria</taxon>
        <taxon>Enterobacterales</taxon>
        <taxon>Erwiniaceae</taxon>
        <taxon>Pantoea</taxon>
        <taxon>Pantoea agglomerans group</taxon>
    </lineage>
</organism>
<keyword evidence="6" id="KW-1185">Reference proteome</keyword>
<feature type="region of interest" description="Disordered" evidence="3">
    <location>
        <begin position="123"/>
        <end position="150"/>
    </location>
</feature>
<gene>
    <name evidence="5" type="primary">glgX_1</name>
    <name evidence="5" type="ORF">NCTC9381_00466</name>
</gene>
<name>A0A379A9Y4_ENTAG</name>
<protein>
    <submittedName>
        <fullName evidence="5">Glycogen debranching enzyme</fullName>
        <ecNumber evidence="5">3.2.1.-</ecNumber>
    </submittedName>
</protein>
<keyword evidence="2 5" id="KW-0326">Glycosidase</keyword>
<evidence type="ECO:0000313" key="5">
    <source>
        <dbReference type="EMBL" id="SUB14616.1"/>
    </source>
</evidence>
<dbReference type="InterPro" id="IPR013783">
    <property type="entry name" value="Ig-like_fold"/>
</dbReference>
<sequence length="150" mass="16752">MTITAGDPEPLGASYDGKGVNFTLFSQHAGRVELCLFDEQGAEQRLDLPGRSGDIWHGYVPALKPGQRYGYRVHGPWAPQQGHRFNPAKLLVDPCARAVEGDVPDDRCFMAARRSPIRMTTRRLRRSHGSSRRILTGRTTSHRVFPGVTR</sequence>
<keyword evidence="5" id="KW-0378">Hydrolase</keyword>
<dbReference type="GO" id="GO:0005975">
    <property type="term" value="P:carbohydrate metabolic process"/>
    <property type="evidence" value="ECO:0007669"/>
    <property type="project" value="InterPro"/>
</dbReference>
<dbReference type="SUPFAM" id="SSF81296">
    <property type="entry name" value="E set domains"/>
    <property type="match status" value="1"/>
</dbReference>
<dbReference type="InterPro" id="IPR044505">
    <property type="entry name" value="GlgX_Isoamylase_N_E_set"/>
</dbReference>
<dbReference type="Gene3D" id="2.60.40.10">
    <property type="entry name" value="Immunoglobulins"/>
    <property type="match status" value="1"/>
</dbReference>
<comment type="similarity">
    <text evidence="1">Belongs to the glycosyl hydrolase 13 family.</text>
</comment>
<reference evidence="5 6" key="1">
    <citation type="submission" date="2018-06" db="EMBL/GenBank/DDBJ databases">
        <authorList>
            <consortium name="Pathogen Informatics"/>
            <person name="Doyle S."/>
        </authorList>
    </citation>
    <scope>NUCLEOTIDE SEQUENCE [LARGE SCALE GENOMIC DNA]</scope>
    <source>
        <strain evidence="5 6">NCTC9381</strain>
    </source>
</reference>
<dbReference type="EMBL" id="UGSO01000001">
    <property type="protein sequence ID" value="SUB14616.1"/>
    <property type="molecule type" value="Genomic_DNA"/>
</dbReference>
<dbReference type="Proteomes" id="UP000254640">
    <property type="component" value="Unassembled WGS sequence"/>
</dbReference>
<dbReference type="PANTHER" id="PTHR43002">
    <property type="entry name" value="GLYCOGEN DEBRANCHING ENZYME"/>
    <property type="match status" value="1"/>
</dbReference>
<evidence type="ECO:0000259" key="4">
    <source>
        <dbReference type="Pfam" id="PF02922"/>
    </source>
</evidence>
<dbReference type="GO" id="GO:0004553">
    <property type="term" value="F:hydrolase activity, hydrolyzing O-glycosyl compounds"/>
    <property type="evidence" value="ECO:0007669"/>
    <property type="project" value="InterPro"/>
</dbReference>
<dbReference type="Pfam" id="PF02922">
    <property type="entry name" value="CBM_48"/>
    <property type="match status" value="1"/>
</dbReference>
<dbReference type="AlphaFoldDB" id="A0A379A9Y4"/>
<proteinExistence type="inferred from homology"/>